<dbReference type="PIRSF" id="PIRSF000390">
    <property type="entry name" value="PLP_StrS"/>
    <property type="match status" value="1"/>
</dbReference>
<dbReference type="Proteomes" id="UP000580856">
    <property type="component" value="Unassembled WGS sequence"/>
</dbReference>
<sequence length="385" mass="40599">MTDESHAIHVLVPDLPKANALTPLLERIDKTRRYANSGPLAQAFTQVAAALIPATQGANAPPHAVPVASGSAALELALRAHGLPPGAKVLMPALGFPAMASAALRCGLVPVFADISPGSWTLTTHMALDAVRAADIALVMPVAAYGHALPAEDWDEFYERTGIPVIMDAAGAFPWQAVGRNVCVAFSLHATKPFGIGEGGLVVTRDDVLAERVRRLADHGFSHGLVSEPGLNCKMSEFHAAVGLAQAGRIDGVLAELERVRIAYAERLAPLVGAVSLQRGGTPPRRSLLVMRLHAMAADDMAAALGRHGIQTRRWYCPPLTAHPAFRHVRLLGPDAVARLPVTDALGPTLLGLPYHTSLTDADVAEVCAVIERTIAESHPPGDRP</sequence>
<dbReference type="InterPro" id="IPR000653">
    <property type="entry name" value="DegT/StrS_aminotransferase"/>
</dbReference>
<protein>
    <submittedName>
        <fullName evidence="6">dTDP-4-amino-4,6-dideoxygalactose transaminase</fullName>
    </submittedName>
</protein>
<evidence type="ECO:0000256" key="5">
    <source>
        <dbReference type="RuleBase" id="RU004508"/>
    </source>
</evidence>
<dbReference type="Gene3D" id="3.40.640.10">
    <property type="entry name" value="Type I PLP-dependent aspartate aminotransferase-like (Major domain)"/>
    <property type="match status" value="1"/>
</dbReference>
<evidence type="ECO:0000256" key="1">
    <source>
        <dbReference type="ARBA" id="ARBA00022898"/>
    </source>
</evidence>
<evidence type="ECO:0000256" key="2">
    <source>
        <dbReference type="ARBA" id="ARBA00037999"/>
    </source>
</evidence>
<feature type="modified residue" description="N6-(pyridoxal phosphate)lysine" evidence="4">
    <location>
        <position position="192"/>
    </location>
</feature>
<dbReference type="GO" id="GO:0030170">
    <property type="term" value="F:pyridoxal phosphate binding"/>
    <property type="evidence" value="ECO:0007669"/>
    <property type="project" value="TreeGrafter"/>
</dbReference>
<keyword evidence="7" id="KW-1185">Reference proteome</keyword>
<dbReference type="RefSeq" id="WP_167942603.1">
    <property type="nucleotide sequence ID" value="NZ_JAATJA010000006.1"/>
</dbReference>
<dbReference type="PANTHER" id="PTHR30244:SF9">
    <property type="entry name" value="PROTEIN RV3402C"/>
    <property type="match status" value="1"/>
</dbReference>
<dbReference type="EMBL" id="JAATJA010000006">
    <property type="protein sequence ID" value="NJB69513.1"/>
    <property type="molecule type" value="Genomic_DNA"/>
</dbReference>
<comment type="similarity">
    <text evidence="2 5">Belongs to the DegT/DnrJ/EryC1 family.</text>
</comment>
<dbReference type="GO" id="GO:0000271">
    <property type="term" value="P:polysaccharide biosynthetic process"/>
    <property type="evidence" value="ECO:0007669"/>
    <property type="project" value="TreeGrafter"/>
</dbReference>
<dbReference type="PANTHER" id="PTHR30244">
    <property type="entry name" value="TRANSAMINASE"/>
    <property type="match status" value="1"/>
</dbReference>
<proteinExistence type="inferred from homology"/>
<evidence type="ECO:0000313" key="6">
    <source>
        <dbReference type="EMBL" id="NJB69513.1"/>
    </source>
</evidence>
<dbReference type="InterPro" id="IPR015424">
    <property type="entry name" value="PyrdxlP-dep_Trfase"/>
</dbReference>
<dbReference type="AlphaFoldDB" id="A0A846QT28"/>
<name>A0A846QT28_9BACT</name>
<evidence type="ECO:0000256" key="3">
    <source>
        <dbReference type="PIRSR" id="PIRSR000390-1"/>
    </source>
</evidence>
<evidence type="ECO:0000313" key="7">
    <source>
        <dbReference type="Proteomes" id="UP000580856"/>
    </source>
</evidence>
<accession>A0A846QT28</accession>
<feature type="active site" description="Proton acceptor" evidence="3">
    <location>
        <position position="192"/>
    </location>
</feature>
<dbReference type="Pfam" id="PF01041">
    <property type="entry name" value="DegT_DnrJ_EryC1"/>
    <property type="match status" value="1"/>
</dbReference>
<dbReference type="SUPFAM" id="SSF53383">
    <property type="entry name" value="PLP-dependent transferases"/>
    <property type="match status" value="1"/>
</dbReference>
<keyword evidence="1 4" id="KW-0663">Pyridoxal phosphate</keyword>
<evidence type="ECO:0000256" key="4">
    <source>
        <dbReference type="PIRSR" id="PIRSR000390-2"/>
    </source>
</evidence>
<dbReference type="GO" id="GO:0008483">
    <property type="term" value="F:transaminase activity"/>
    <property type="evidence" value="ECO:0007669"/>
    <property type="project" value="TreeGrafter"/>
</dbReference>
<gene>
    <name evidence="6" type="ORF">GGQ74_003224</name>
</gene>
<comment type="caution">
    <text evidence="6">The sequence shown here is derived from an EMBL/GenBank/DDBJ whole genome shotgun (WGS) entry which is preliminary data.</text>
</comment>
<reference evidence="6 7" key="1">
    <citation type="submission" date="2020-03" db="EMBL/GenBank/DDBJ databases">
        <title>Genomic Encyclopedia of Type Strains, Phase IV (KMG-IV): sequencing the most valuable type-strain genomes for metagenomic binning, comparative biology and taxonomic classification.</title>
        <authorList>
            <person name="Goeker M."/>
        </authorList>
    </citation>
    <scope>NUCLEOTIDE SEQUENCE [LARGE SCALE GENOMIC DNA]</scope>
    <source>
        <strain evidence="6 7">DSM 24233</strain>
    </source>
</reference>
<organism evidence="6 7">
    <name type="scientific">Desulfobaculum xiamenense</name>
    <dbReference type="NCBI Taxonomy" id="995050"/>
    <lineage>
        <taxon>Bacteria</taxon>
        <taxon>Pseudomonadati</taxon>
        <taxon>Thermodesulfobacteriota</taxon>
        <taxon>Desulfovibrionia</taxon>
        <taxon>Desulfovibrionales</taxon>
        <taxon>Desulfovibrionaceae</taxon>
        <taxon>Desulfobaculum</taxon>
    </lineage>
</organism>
<dbReference type="InterPro" id="IPR015421">
    <property type="entry name" value="PyrdxlP-dep_Trfase_major"/>
</dbReference>